<evidence type="ECO:0000313" key="2">
    <source>
        <dbReference type="Proteomes" id="UP000094065"/>
    </source>
</evidence>
<reference evidence="1 2" key="1">
    <citation type="submission" date="2016-06" db="EMBL/GenBank/DDBJ databases">
        <title>Evolution of pathogenesis and genome organization in the Tremellales.</title>
        <authorList>
            <person name="Cuomo C."/>
            <person name="Litvintseva A."/>
            <person name="Heitman J."/>
            <person name="Chen Y."/>
            <person name="Sun S."/>
            <person name="Springer D."/>
            <person name="Dromer F."/>
            <person name="Young S."/>
            <person name="Zeng Q."/>
            <person name="Chapman S."/>
            <person name="Gujja S."/>
            <person name="Saif S."/>
            <person name="Birren B."/>
        </authorList>
    </citation>
    <scope>NUCLEOTIDE SEQUENCE [LARGE SCALE GENOMIC DNA]</scope>
    <source>
        <strain evidence="1 2">CBS 6039</strain>
    </source>
</reference>
<keyword evidence="2" id="KW-1185">Reference proteome</keyword>
<name>A0A1E3HEI8_9TREE</name>
<dbReference type="AlphaFoldDB" id="A0A1E3HEI8"/>
<accession>A0A1E3HEI8</accession>
<proteinExistence type="predicted"/>
<dbReference type="RefSeq" id="XP_018990541.1">
    <property type="nucleotide sequence ID" value="XM_019141734.1"/>
</dbReference>
<sequence length="415" mass="46610">MPCTCAPASGLLSPLPFPPEIKNRILHFLLTTTTCNSHFIDLLCLEKAVYAFHAKELYRQVTLDGDSVAALWKGCDFDVDQDQLPDESVLELYSDEKQNPTSRIPFSYPSAVRKLLLIRHCLSLHLRTGDAADCSPGSVPESLLPIMERLHVSAPLFCGVQNLIIGEEYLAYISGALEAGMDFVRPLGFISEIIPRTLSSVCIYWPDEAHEGLGEELNDLLWSKTLVCKKLVIHNADPDQLPPIFDIQELVLDLTPEAYIKGMDERRLGHKKIHTCYRWLTTLVEELLSSADNGHAIRSLPDLTFANLYTWKSSTPNSVLRYNTDVELGGDGWSDDTGTVVYDAACGFSAEEQRVLEDFFPRDMGPRYCHCCAPFVPQGAVDLWHYVGAKNKKGEVYDRVSKEDVYDRIFRDFGL</sequence>
<protein>
    <submittedName>
        <fullName evidence="1">Uncharacterized protein</fullName>
    </submittedName>
</protein>
<evidence type="ECO:0000313" key="1">
    <source>
        <dbReference type="EMBL" id="ODN74760.1"/>
    </source>
</evidence>
<comment type="caution">
    <text evidence="1">The sequence shown here is derived from an EMBL/GenBank/DDBJ whole genome shotgun (WGS) entry which is preliminary data.</text>
</comment>
<organism evidence="1 2">
    <name type="scientific">Cryptococcus amylolentus CBS 6039</name>
    <dbReference type="NCBI Taxonomy" id="1295533"/>
    <lineage>
        <taxon>Eukaryota</taxon>
        <taxon>Fungi</taxon>
        <taxon>Dikarya</taxon>
        <taxon>Basidiomycota</taxon>
        <taxon>Agaricomycotina</taxon>
        <taxon>Tremellomycetes</taxon>
        <taxon>Tremellales</taxon>
        <taxon>Cryptococcaceae</taxon>
        <taxon>Cryptococcus</taxon>
    </lineage>
</organism>
<dbReference type="EMBL" id="AWGJ01000011">
    <property type="protein sequence ID" value="ODN74760.1"/>
    <property type="molecule type" value="Genomic_DNA"/>
</dbReference>
<dbReference type="OrthoDB" id="10285139at2759"/>
<gene>
    <name evidence="1" type="ORF">L202_07081</name>
</gene>
<dbReference type="GeneID" id="30158390"/>
<dbReference type="Proteomes" id="UP000094065">
    <property type="component" value="Unassembled WGS sequence"/>
</dbReference>